<feature type="compositionally biased region" description="Basic and acidic residues" evidence="1">
    <location>
        <begin position="1"/>
        <end position="12"/>
    </location>
</feature>
<evidence type="ECO:0000313" key="2">
    <source>
        <dbReference type="EMBL" id="KAF4306327.1"/>
    </source>
</evidence>
<organism evidence="2 3">
    <name type="scientific">Botryosphaeria dothidea</name>
    <dbReference type="NCBI Taxonomy" id="55169"/>
    <lineage>
        <taxon>Eukaryota</taxon>
        <taxon>Fungi</taxon>
        <taxon>Dikarya</taxon>
        <taxon>Ascomycota</taxon>
        <taxon>Pezizomycotina</taxon>
        <taxon>Dothideomycetes</taxon>
        <taxon>Dothideomycetes incertae sedis</taxon>
        <taxon>Botryosphaeriales</taxon>
        <taxon>Botryosphaeriaceae</taxon>
        <taxon>Botryosphaeria</taxon>
    </lineage>
</organism>
<dbReference type="EMBL" id="WWBZ02000033">
    <property type="protein sequence ID" value="KAF4306327.1"/>
    <property type="molecule type" value="Genomic_DNA"/>
</dbReference>
<feature type="region of interest" description="Disordered" evidence="1">
    <location>
        <begin position="1"/>
        <end position="53"/>
    </location>
</feature>
<feature type="compositionally biased region" description="Polar residues" evidence="1">
    <location>
        <begin position="18"/>
        <end position="31"/>
    </location>
</feature>
<evidence type="ECO:0000256" key="1">
    <source>
        <dbReference type="SAM" id="MobiDB-lite"/>
    </source>
</evidence>
<accession>A0A8H4N8B0</accession>
<feature type="region of interest" description="Disordered" evidence="1">
    <location>
        <begin position="402"/>
        <end position="437"/>
    </location>
</feature>
<comment type="caution">
    <text evidence="2">The sequence shown here is derived from an EMBL/GenBank/DDBJ whole genome shotgun (WGS) entry which is preliminary data.</text>
</comment>
<dbReference type="AlphaFoldDB" id="A0A8H4N8B0"/>
<feature type="region of interest" description="Disordered" evidence="1">
    <location>
        <begin position="254"/>
        <end position="315"/>
    </location>
</feature>
<dbReference type="OrthoDB" id="10685860at2759"/>
<feature type="compositionally biased region" description="Polar residues" evidence="1">
    <location>
        <begin position="298"/>
        <end position="314"/>
    </location>
</feature>
<dbReference type="Proteomes" id="UP000572817">
    <property type="component" value="Unassembled WGS sequence"/>
</dbReference>
<protein>
    <submittedName>
        <fullName evidence="2">Uncharacterized protein</fullName>
    </submittedName>
</protein>
<sequence length="437" mass="48277">MAPEHLKPHSDTADMGGSNPNNGHQALSSQPPRWLSSRSRRQSNVTTVPPTTRMTTGRFARWIPSQVTDHLPALPSASSIPYFADGILPNWRRVATSSGNDPELAEPFEVLLCSSSDDSTGTTVHERVDHFSDGNACELRHYRRDEDSFFLVHNAEEISADDKYDPRKWLDRPQTQTQRAARILGDGARAARQMAVRVGETAVVAGEMAMEVARVGAEVARVGAQIGGAIMVANGYDPMFDLVRHARVWSTRSGLEFQDEAQPEIGGFDGDDSEEYESSDDEEDSEDSDKDEIITDGLQLSGQERASNNDSSTDIRFFDAPEQSIASVGHIPIRHANDAFSNVELDSSGSEDKKEDFEDLSIDECRAAFYALEDLGPHTRRRLQASQPIRRGLFTPNIMFGRIAPRRVPPSPSSSSVALVSERPDELPRSKRPGRHH</sequence>
<gene>
    <name evidence="2" type="ORF">GTA08_BOTSDO05649</name>
</gene>
<proteinExistence type="predicted"/>
<feature type="compositionally biased region" description="Acidic residues" evidence="1">
    <location>
        <begin position="269"/>
        <end position="290"/>
    </location>
</feature>
<keyword evidence="3" id="KW-1185">Reference proteome</keyword>
<reference evidence="2" key="1">
    <citation type="submission" date="2020-04" db="EMBL/GenBank/DDBJ databases">
        <title>Genome Assembly and Annotation of Botryosphaeria dothidea sdau 11-99, a Latent Pathogen of Apple Fruit Ring Rot in China.</title>
        <authorList>
            <person name="Yu C."/>
            <person name="Diao Y."/>
            <person name="Lu Q."/>
            <person name="Zhao J."/>
            <person name="Cui S."/>
            <person name="Peng C."/>
            <person name="He B."/>
            <person name="Liu H."/>
        </authorList>
    </citation>
    <scope>NUCLEOTIDE SEQUENCE [LARGE SCALE GENOMIC DNA]</scope>
    <source>
        <strain evidence="2">Sdau11-99</strain>
    </source>
</reference>
<name>A0A8H4N8B0_9PEZI</name>
<evidence type="ECO:0000313" key="3">
    <source>
        <dbReference type="Proteomes" id="UP000572817"/>
    </source>
</evidence>